<protein>
    <submittedName>
        <fullName evidence="1">YqeG family HAD IIIA-type phosphatase</fullName>
    </submittedName>
</protein>
<proteinExistence type="predicted"/>
<dbReference type="InterPro" id="IPR036412">
    <property type="entry name" value="HAD-like_sf"/>
</dbReference>
<dbReference type="EMBL" id="JACJTB010000005">
    <property type="protein sequence ID" value="MBD2593977.1"/>
    <property type="molecule type" value="Genomic_DNA"/>
</dbReference>
<dbReference type="InterPro" id="IPR006549">
    <property type="entry name" value="HAD-SF_hydro_IIIA"/>
</dbReference>
<comment type="caution">
    <text evidence="1">The sequence shown here is derived from an EMBL/GenBank/DDBJ whole genome shotgun (WGS) entry which is preliminary data.</text>
</comment>
<dbReference type="SUPFAM" id="SSF56784">
    <property type="entry name" value="HAD-like"/>
    <property type="match status" value="1"/>
</dbReference>
<dbReference type="NCBIfam" id="TIGR01662">
    <property type="entry name" value="HAD-SF-IIIA"/>
    <property type="match status" value="1"/>
</dbReference>
<evidence type="ECO:0000313" key="2">
    <source>
        <dbReference type="Proteomes" id="UP000603457"/>
    </source>
</evidence>
<reference evidence="1 2" key="1">
    <citation type="journal article" date="2020" name="ISME J.">
        <title>Comparative genomics reveals insights into cyanobacterial evolution and habitat adaptation.</title>
        <authorList>
            <person name="Chen M.Y."/>
            <person name="Teng W.K."/>
            <person name="Zhao L."/>
            <person name="Hu C.X."/>
            <person name="Zhou Y.K."/>
            <person name="Han B.P."/>
            <person name="Song L.R."/>
            <person name="Shu W.S."/>
        </authorList>
    </citation>
    <scope>NUCLEOTIDE SEQUENCE [LARGE SCALE GENOMIC DNA]</scope>
    <source>
        <strain evidence="1 2">FACHB-130</strain>
    </source>
</reference>
<evidence type="ECO:0000313" key="1">
    <source>
        <dbReference type="EMBL" id="MBD2593977.1"/>
    </source>
</evidence>
<name>A0ABR8FRE5_9NOSO</name>
<gene>
    <name evidence="1" type="ORF">H6G74_06495</name>
</gene>
<dbReference type="Proteomes" id="UP000603457">
    <property type="component" value="Unassembled WGS sequence"/>
</dbReference>
<organism evidence="1 2">
    <name type="scientific">Nostoc spongiaeforme FACHB-130</name>
    <dbReference type="NCBI Taxonomy" id="1357510"/>
    <lineage>
        <taxon>Bacteria</taxon>
        <taxon>Bacillati</taxon>
        <taxon>Cyanobacteriota</taxon>
        <taxon>Cyanophyceae</taxon>
        <taxon>Nostocales</taxon>
        <taxon>Nostocaceae</taxon>
        <taxon>Nostoc</taxon>
    </lineage>
</organism>
<keyword evidence="2" id="KW-1185">Reference proteome</keyword>
<dbReference type="NCBIfam" id="TIGR01668">
    <property type="entry name" value="YqeG_hyp_ppase"/>
    <property type="match status" value="1"/>
</dbReference>
<sequence length="209" mass="24436">MRHPTTILRKLFSTFGSWLCLSIKESKQPGFKKKSNSLQQYVHTLAQIEIDQIQTCGIKGIILDLDNTIISEDDRFLSSWAEDWIVQAKLAGLQFFILSNGKRRYRVKFWSHRLDIPSLSPAKKPFPLAFRHAMAHMRLPAKQVVVIGDSLHTDFMGAWLCGCRFIQVASLPHPPRWWEKLASRWVQRPYPDEEELWNFDPDVDYESFF</sequence>
<dbReference type="InterPro" id="IPR010021">
    <property type="entry name" value="PGPP1/Gep4"/>
</dbReference>
<dbReference type="Pfam" id="PF13242">
    <property type="entry name" value="Hydrolase_like"/>
    <property type="match status" value="1"/>
</dbReference>
<dbReference type="InterPro" id="IPR023214">
    <property type="entry name" value="HAD_sf"/>
</dbReference>
<accession>A0ABR8FRE5</accession>
<dbReference type="Gene3D" id="3.40.50.1000">
    <property type="entry name" value="HAD superfamily/HAD-like"/>
    <property type="match status" value="1"/>
</dbReference>
<dbReference type="RefSeq" id="WP_190966899.1">
    <property type="nucleotide sequence ID" value="NZ_JACJTB010000005.1"/>
</dbReference>